<protein>
    <submittedName>
        <fullName evidence="1">21508_t:CDS:1</fullName>
    </submittedName>
</protein>
<dbReference type="Proteomes" id="UP000789405">
    <property type="component" value="Unassembled WGS sequence"/>
</dbReference>
<name>A0A9N9P775_9GLOM</name>
<feature type="non-terminal residue" evidence="1">
    <location>
        <position position="1"/>
    </location>
</feature>
<accession>A0A9N9P775</accession>
<feature type="non-terminal residue" evidence="1">
    <location>
        <position position="80"/>
    </location>
</feature>
<dbReference type="EMBL" id="CAJVPY010046844">
    <property type="protein sequence ID" value="CAG8810858.1"/>
    <property type="molecule type" value="Genomic_DNA"/>
</dbReference>
<organism evidence="1 2">
    <name type="scientific">Dentiscutata erythropus</name>
    <dbReference type="NCBI Taxonomy" id="1348616"/>
    <lineage>
        <taxon>Eukaryota</taxon>
        <taxon>Fungi</taxon>
        <taxon>Fungi incertae sedis</taxon>
        <taxon>Mucoromycota</taxon>
        <taxon>Glomeromycotina</taxon>
        <taxon>Glomeromycetes</taxon>
        <taxon>Diversisporales</taxon>
        <taxon>Gigasporaceae</taxon>
        <taxon>Dentiscutata</taxon>
    </lineage>
</organism>
<evidence type="ECO:0000313" key="2">
    <source>
        <dbReference type="Proteomes" id="UP000789405"/>
    </source>
</evidence>
<gene>
    <name evidence="1" type="ORF">DERYTH_LOCUS25364</name>
</gene>
<evidence type="ECO:0000313" key="1">
    <source>
        <dbReference type="EMBL" id="CAG8810858.1"/>
    </source>
</evidence>
<dbReference type="AlphaFoldDB" id="A0A9N9P775"/>
<comment type="caution">
    <text evidence="1">The sequence shown here is derived from an EMBL/GenBank/DDBJ whole genome shotgun (WGS) entry which is preliminary data.</text>
</comment>
<sequence>FCNGNILQTWNYLKGITNSSNIYRVIPYVTLEILSSQRSEYYSQWCILSGQRTFDGCIRMRPEFASEIPEAYDLLDFREL</sequence>
<proteinExistence type="predicted"/>
<keyword evidence="2" id="KW-1185">Reference proteome</keyword>
<reference evidence="1" key="1">
    <citation type="submission" date="2021-06" db="EMBL/GenBank/DDBJ databases">
        <authorList>
            <person name="Kallberg Y."/>
            <person name="Tangrot J."/>
            <person name="Rosling A."/>
        </authorList>
    </citation>
    <scope>NUCLEOTIDE SEQUENCE</scope>
    <source>
        <strain evidence="1">MA453B</strain>
    </source>
</reference>